<evidence type="ECO:0000256" key="2">
    <source>
        <dbReference type="ARBA" id="ARBA00022448"/>
    </source>
</evidence>
<evidence type="ECO:0000259" key="10">
    <source>
        <dbReference type="Pfam" id="PF03553"/>
    </source>
</evidence>
<dbReference type="STRING" id="862515.HMPREF0658_0251"/>
<reference evidence="11" key="1">
    <citation type="submission" date="2010-07" db="EMBL/GenBank/DDBJ databases">
        <authorList>
            <person name="Muzny D."/>
            <person name="Qin X."/>
            <person name="Deng J."/>
            <person name="Jiang H."/>
            <person name="Liu Y."/>
            <person name="Qu J."/>
            <person name="Song X.-Z."/>
            <person name="Zhang L."/>
            <person name="Thornton R."/>
            <person name="Coyle M."/>
            <person name="Francisco L."/>
            <person name="Jackson L."/>
            <person name="Javaid M."/>
            <person name="Korchina V."/>
            <person name="Kovar C."/>
            <person name="Mata R."/>
            <person name="Mathew T."/>
            <person name="Ngo R."/>
            <person name="Nguyen L."/>
            <person name="Nguyen N."/>
            <person name="Okwuonu G."/>
            <person name="Ongeri F."/>
            <person name="Pham C."/>
            <person name="Simmons D."/>
            <person name="Wilczek-Boney K."/>
            <person name="Hale W."/>
            <person name="Jakkamsetti A."/>
            <person name="Pham P."/>
            <person name="Ruth R."/>
            <person name="San Lucas F."/>
            <person name="Warren J."/>
            <person name="Zhang J."/>
            <person name="Zhao Z."/>
            <person name="Zhou C."/>
            <person name="Zhu D."/>
            <person name="Lee S."/>
            <person name="Bess C."/>
            <person name="Blankenburg K."/>
            <person name="Forbes L."/>
            <person name="Fu Q."/>
            <person name="Gubbala S."/>
            <person name="Hirani K."/>
            <person name="Jayaseelan J.C."/>
            <person name="Lara F."/>
            <person name="Munidasa M."/>
            <person name="Palculict T."/>
            <person name="Patil S."/>
            <person name="Pu L.-L."/>
            <person name="Saada N."/>
            <person name="Tang L."/>
            <person name="Weissenberger G."/>
            <person name="Zhu Y."/>
            <person name="Hemphill L."/>
            <person name="Shang Y."/>
            <person name="Youmans B."/>
            <person name="Ayvaz T."/>
            <person name="Ross M."/>
            <person name="Santibanez J."/>
            <person name="Aqrawi P."/>
            <person name="Gross S."/>
            <person name="Joshi V."/>
            <person name="Fowler G."/>
            <person name="Nazareth L."/>
            <person name="Reid J."/>
            <person name="Worley K."/>
            <person name="Petrosino J."/>
            <person name="Highlander S."/>
            <person name="Gibbs R."/>
        </authorList>
    </citation>
    <scope>NUCLEOTIDE SEQUENCE [LARGE SCALE GENOMIC DNA]</scope>
    <source>
        <strain evidence="11">DSM 16973</strain>
    </source>
</reference>
<evidence type="ECO:0000256" key="5">
    <source>
        <dbReference type="ARBA" id="ARBA00022692"/>
    </source>
</evidence>
<dbReference type="RefSeq" id="WP_006947961.1">
    <property type="nucleotide sequence ID" value="NZ_GL397214.1"/>
</dbReference>
<keyword evidence="12" id="KW-1185">Reference proteome</keyword>
<protein>
    <submittedName>
        <fullName evidence="11">Na+/H+ antiporter family protein</fullName>
    </submittedName>
</protein>
<dbReference type="HOGENOM" id="CLU_043525_0_0_10"/>
<dbReference type="PANTHER" id="PTHR33451:SF5">
    <property type="entry name" value="NA+_H+ ANTIPORTER"/>
    <property type="match status" value="1"/>
</dbReference>
<dbReference type="GO" id="GO:0005886">
    <property type="term" value="C:plasma membrane"/>
    <property type="evidence" value="ECO:0007669"/>
    <property type="project" value="UniProtKB-SubCell"/>
</dbReference>
<feature type="transmembrane region" description="Helical" evidence="9">
    <location>
        <begin position="387"/>
        <end position="406"/>
    </location>
</feature>
<feature type="domain" description="Na+/H+ antiporter NhaC-like C-terminal" evidence="10">
    <location>
        <begin position="241"/>
        <end position="429"/>
    </location>
</feature>
<feature type="transmembrane region" description="Helical" evidence="9">
    <location>
        <begin position="42"/>
        <end position="64"/>
    </location>
</feature>
<keyword evidence="5 9" id="KW-0812">Transmembrane</keyword>
<feature type="transmembrane region" description="Helical" evidence="9">
    <location>
        <begin position="412"/>
        <end position="430"/>
    </location>
</feature>
<dbReference type="AlphaFoldDB" id="E0NQ00"/>
<dbReference type="Pfam" id="PF03553">
    <property type="entry name" value="Na_H_antiporter"/>
    <property type="match status" value="2"/>
</dbReference>
<dbReference type="Proteomes" id="UP000004394">
    <property type="component" value="Unassembled WGS sequence"/>
</dbReference>
<feature type="transmembrane region" description="Helical" evidence="9">
    <location>
        <begin position="76"/>
        <end position="97"/>
    </location>
</feature>
<comment type="similarity">
    <text evidence="8">Belongs to the NhaC Na(+)/H(+) (TC 2.A.35) antiporter family.</text>
</comment>
<keyword evidence="2" id="KW-0813">Transport</keyword>
<evidence type="ECO:0000256" key="6">
    <source>
        <dbReference type="ARBA" id="ARBA00022989"/>
    </source>
</evidence>
<feature type="domain" description="Na+/H+ antiporter NhaC-like C-terminal" evidence="10">
    <location>
        <begin position="30"/>
        <end position="220"/>
    </location>
</feature>
<accession>E0NQ00</accession>
<comment type="caution">
    <text evidence="11">The sequence shown here is derived from an EMBL/GenBank/DDBJ whole genome shotgun (WGS) entry which is preliminary data.</text>
</comment>
<keyword evidence="7 9" id="KW-0472">Membrane</keyword>
<proteinExistence type="inferred from homology"/>
<feature type="transmembrane region" description="Helical" evidence="9">
    <location>
        <begin position="16"/>
        <end position="36"/>
    </location>
</feature>
<feature type="transmembrane region" description="Helical" evidence="9">
    <location>
        <begin position="151"/>
        <end position="172"/>
    </location>
</feature>
<name>E0NQ00_9BACT</name>
<gene>
    <name evidence="11" type="ORF">HMPREF0658_0251</name>
</gene>
<dbReference type="GO" id="GO:0015297">
    <property type="term" value="F:antiporter activity"/>
    <property type="evidence" value="ECO:0007669"/>
    <property type="project" value="UniProtKB-KW"/>
</dbReference>
<dbReference type="eggNOG" id="COG1757">
    <property type="taxonomic scope" value="Bacteria"/>
</dbReference>
<dbReference type="InterPro" id="IPR018461">
    <property type="entry name" value="Na/H_Antiport_NhaC-like_C"/>
</dbReference>
<evidence type="ECO:0000256" key="7">
    <source>
        <dbReference type="ARBA" id="ARBA00023136"/>
    </source>
</evidence>
<evidence type="ECO:0000256" key="3">
    <source>
        <dbReference type="ARBA" id="ARBA00022449"/>
    </source>
</evidence>
<keyword evidence="3" id="KW-0050">Antiport</keyword>
<feature type="transmembrane region" description="Helical" evidence="9">
    <location>
        <begin position="200"/>
        <end position="219"/>
    </location>
</feature>
<evidence type="ECO:0000313" key="11">
    <source>
        <dbReference type="EMBL" id="EFM02876.1"/>
    </source>
</evidence>
<comment type="subcellular location">
    <subcellularLocation>
        <location evidence="1">Cell membrane</location>
        <topology evidence="1">Multi-pass membrane protein</topology>
    </subcellularLocation>
</comment>
<sequence length="435" mass="46378">MTDPIRIKDMSNKKGLLALSPLLVFIVLYLATSIVAGDFYKVPITVAFLVSSIYAIAIFGGFPLSKRIEAYSRGAGTSNMMLMLWIFVLAGAFANAAKEMGSIDVTVNLTLNILPGNMLLAGLFLAACFISMSIGTSVGTIVALTPIAAGLGASTATSIPLMTAVVVGGAFFGDNLSFISDTTIVATSTQGCKMSDKFRVNSYIVFPVALLVFIIYIFMGNTIDSPSQVPPIDYIRLIPYLVVLVCAVFGINVMAVLTIGLILTGIIGIYDGNYDLYGWFDSMGKGILGMGELIIITMMAGGLLELIRENGGIDYIIEKFTARINGKRGAELSIAFLVSIIDICTANNTVAILTVGGIAKNIGDRFGVDNRKVATLLDTFSCVMQGIIPYGAQILIAAGLAALNPIEILPFLYYPYVLGVAALLSILFRYPKRYS</sequence>
<evidence type="ECO:0000256" key="4">
    <source>
        <dbReference type="ARBA" id="ARBA00022475"/>
    </source>
</evidence>
<keyword evidence="4" id="KW-1003">Cell membrane</keyword>
<keyword evidence="6 9" id="KW-1133">Transmembrane helix</keyword>
<dbReference type="EMBL" id="AEEI01000008">
    <property type="protein sequence ID" value="EFM02876.1"/>
    <property type="molecule type" value="Genomic_DNA"/>
</dbReference>
<evidence type="ECO:0000256" key="9">
    <source>
        <dbReference type="SAM" id="Phobius"/>
    </source>
</evidence>
<evidence type="ECO:0000256" key="1">
    <source>
        <dbReference type="ARBA" id="ARBA00004651"/>
    </source>
</evidence>
<evidence type="ECO:0000256" key="8">
    <source>
        <dbReference type="ARBA" id="ARBA00038435"/>
    </source>
</evidence>
<feature type="transmembrane region" description="Helical" evidence="9">
    <location>
        <begin position="240"/>
        <end position="267"/>
    </location>
</feature>
<organism evidence="11 12">
    <name type="scientific">Hoylesella marshii DSM 16973 = JCM 13450</name>
    <dbReference type="NCBI Taxonomy" id="862515"/>
    <lineage>
        <taxon>Bacteria</taxon>
        <taxon>Pseudomonadati</taxon>
        <taxon>Bacteroidota</taxon>
        <taxon>Bacteroidia</taxon>
        <taxon>Bacteroidales</taxon>
        <taxon>Prevotellaceae</taxon>
        <taxon>Hoylesella</taxon>
    </lineage>
</organism>
<dbReference type="BioCyc" id="PMAR862515-HMP:GMOO-261-MONOMER"/>
<dbReference type="PANTHER" id="PTHR33451">
    <property type="entry name" value="MALATE-2H(+)/NA(+)-LACTATE ANTIPORTER"/>
    <property type="match status" value="1"/>
</dbReference>
<feature type="transmembrane region" description="Helical" evidence="9">
    <location>
        <begin position="117"/>
        <end position="144"/>
    </location>
</feature>
<evidence type="ECO:0000313" key="12">
    <source>
        <dbReference type="Proteomes" id="UP000004394"/>
    </source>
</evidence>
<feature type="transmembrane region" description="Helical" evidence="9">
    <location>
        <begin position="287"/>
        <end position="307"/>
    </location>
</feature>
<dbReference type="InterPro" id="IPR052180">
    <property type="entry name" value="NhaC_Na-H+_Antiporter"/>
</dbReference>